<dbReference type="RefSeq" id="WP_280026476.1">
    <property type="nucleotide sequence ID" value="NZ_JAOCKG010000003.1"/>
</dbReference>
<dbReference type="InterPro" id="IPR058087">
    <property type="entry name" value="XAC2610_dom"/>
</dbReference>
<dbReference type="Proteomes" id="UP001161276">
    <property type="component" value="Unassembled WGS sequence"/>
</dbReference>
<keyword evidence="1" id="KW-0732">Signal</keyword>
<gene>
    <name evidence="2" type="ORF">N5K24_08870</name>
</gene>
<name>A0AA43B035_9BURK</name>
<proteinExistence type="predicted"/>
<evidence type="ECO:0000313" key="2">
    <source>
        <dbReference type="EMBL" id="MDH2050508.1"/>
    </source>
</evidence>
<feature type="chain" id="PRO_5041283644" evidence="1">
    <location>
        <begin position="25"/>
        <end position="428"/>
    </location>
</feature>
<reference evidence="2" key="1">
    <citation type="submission" date="2022-09" db="EMBL/GenBank/DDBJ databases">
        <title>Intensive care unit water sources are persistently colonized with multi-drug resistant bacteria and are the site of extensive horizontal gene transfer of antibiotic resistance genes.</title>
        <authorList>
            <person name="Diorio-Toth L."/>
        </authorList>
    </citation>
    <scope>NUCLEOTIDE SEQUENCE</scope>
    <source>
        <strain evidence="2">GD03676</strain>
    </source>
</reference>
<sequence length="428" mass="46156">MKRILLAGAITALALQGHGVQAQAAPRDYPYPIKAGLSAVVKISGGDAQRATVRVGNGPEQQLASFDDEEVDQMASVDIDHDGYRDLVLGQSGGGTQLITRLFLYRPATGTFQEIQHPDKTSPCRGFVNPVFDDKQARISVGCRYGAASNGAEEYVLRPDGTVHATSWSTQALFGLDDAPAELTYHFREDGSTARIDIEGEGSPLEDGTVPVSKLDLYDTPDVNARPAMTAAEGEHLDVVAIRPRDWLQVRYASKTAGGVLKWVRYGDLRVDKHQLPAPAPQGGLELELADTLADWNGEDGGIFLLSVANRGEAPAQLKAPRVWLVLTNAQGDRIVHPLYQREGDTLHPANPLGFARDPVVWSPDEDGKPAYMVNDNGYGSVPFLPALAPGKYRAAAVVTDPGNLAQPLVSNEIEFDYPLPKRPPAPQ</sequence>
<evidence type="ECO:0000313" key="3">
    <source>
        <dbReference type="Proteomes" id="UP001161276"/>
    </source>
</evidence>
<evidence type="ECO:0000256" key="1">
    <source>
        <dbReference type="SAM" id="SignalP"/>
    </source>
</evidence>
<dbReference type="AlphaFoldDB" id="A0AA43B035"/>
<dbReference type="EMBL" id="JAOCKG010000003">
    <property type="protein sequence ID" value="MDH2050508.1"/>
    <property type="molecule type" value="Genomic_DNA"/>
</dbReference>
<dbReference type="NCBIfam" id="NF047539">
    <property type="entry name" value="XAC2610_fam"/>
    <property type="match status" value="1"/>
</dbReference>
<feature type="signal peptide" evidence="1">
    <location>
        <begin position="1"/>
        <end position="24"/>
    </location>
</feature>
<comment type="caution">
    <text evidence="2">The sequence shown here is derived from an EMBL/GenBank/DDBJ whole genome shotgun (WGS) entry which is preliminary data.</text>
</comment>
<organism evidence="2 3">
    <name type="scientific">Achromobacter marplatensis</name>
    <dbReference type="NCBI Taxonomy" id="470868"/>
    <lineage>
        <taxon>Bacteria</taxon>
        <taxon>Pseudomonadati</taxon>
        <taxon>Pseudomonadota</taxon>
        <taxon>Betaproteobacteria</taxon>
        <taxon>Burkholderiales</taxon>
        <taxon>Alcaligenaceae</taxon>
        <taxon>Achromobacter</taxon>
    </lineage>
</organism>
<accession>A0AA43B035</accession>
<protein>
    <submittedName>
        <fullName evidence="2">DUF4141 domain-containing protein</fullName>
    </submittedName>
</protein>